<evidence type="ECO:0000313" key="4">
    <source>
        <dbReference type="EMBL" id="VFK80608.1"/>
    </source>
</evidence>
<evidence type="ECO:0000259" key="1">
    <source>
        <dbReference type="Pfam" id="PF10047"/>
    </source>
</evidence>
<reference evidence="3" key="1">
    <citation type="submission" date="2019-02" db="EMBL/GenBank/DDBJ databases">
        <authorList>
            <person name="Gruber-Vodicka R. H."/>
            <person name="Seah K. B. B."/>
        </authorList>
    </citation>
    <scope>NUCLEOTIDE SEQUENCE</scope>
    <source>
        <strain evidence="4">BECK_S127</strain>
        <strain evidence="3">BECK_S1320</strain>
        <strain evidence="2">BECK_S1321</strain>
    </source>
</reference>
<proteinExistence type="predicted"/>
<dbReference type="AlphaFoldDB" id="A0A450Z383"/>
<dbReference type="EMBL" id="CAADFU010000118">
    <property type="protein sequence ID" value="VFK48244.1"/>
    <property type="molecule type" value="Genomic_DNA"/>
</dbReference>
<dbReference type="EMBL" id="CAADHB010000133">
    <property type="protein sequence ID" value="VFK80608.1"/>
    <property type="molecule type" value="Genomic_DNA"/>
</dbReference>
<dbReference type="EMBL" id="CAADFR010000122">
    <property type="protein sequence ID" value="VFK42433.1"/>
    <property type="molecule type" value="Genomic_DNA"/>
</dbReference>
<name>A0A450Z383_9GAMM</name>
<dbReference type="InterPro" id="IPR018739">
    <property type="entry name" value="DUF2281"/>
</dbReference>
<evidence type="ECO:0000313" key="2">
    <source>
        <dbReference type="EMBL" id="VFK42433.1"/>
    </source>
</evidence>
<sequence length="74" mass="8922">MDTHSIEYKFNALPGNVKNEVLDFIDFLMTKKNRETTSDRFDFTWEGGLSDLKDKYNSVDLQHRSMEWRSTEWR</sequence>
<organism evidence="3">
    <name type="scientific">Candidatus Kentrum sp. SD</name>
    <dbReference type="NCBI Taxonomy" id="2126332"/>
    <lineage>
        <taxon>Bacteria</taxon>
        <taxon>Pseudomonadati</taxon>
        <taxon>Pseudomonadota</taxon>
        <taxon>Gammaproteobacteria</taxon>
        <taxon>Candidatus Kentrum</taxon>
    </lineage>
</organism>
<evidence type="ECO:0000313" key="3">
    <source>
        <dbReference type="EMBL" id="VFK48244.1"/>
    </source>
</evidence>
<gene>
    <name evidence="4" type="ORF">BECKSD772D_GA0070982_11336</name>
    <name evidence="3" type="ORF">BECKSD772E_GA0070983_11186</name>
    <name evidence="2" type="ORF">BECKSD772F_GA0070984_11225</name>
</gene>
<dbReference type="Pfam" id="PF10047">
    <property type="entry name" value="DUF2281"/>
    <property type="match status" value="1"/>
</dbReference>
<feature type="domain" description="DUF2281" evidence="1">
    <location>
        <begin position="6"/>
        <end position="64"/>
    </location>
</feature>
<accession>A0A450Z383</accession>
<protein>
    <recommendedName>
        <fullName evidence="1">DUF2281 domain-containing protein</fullName>
    </recommendedName>
</protein>